<reference evidence="2 3" key="1">
    <citation type="submission" date="2024-03" db="EMBL/GenBank/DDBJ databases">
        <title>A high-quality draft genome sequence of Diaporthe vaccinii, a causative agent of upright dieback and viscid rot disease in cranberry plants.</title>
        <authorList>
            <person name="Sarrasin M."/>
            <person name="Lang B.F."/>
            <person name="Burger G."/>
        </authorList>
    </citation>
    <scope>NUCLEOTIDE SEQUENCE [LARGE SCALE GENOMIC DNA]</scope>
    <source>
        <strain evidence="2 3">IS7</strain>
    </source>
</reference>
<sequence>MDDFDSNIDAEESNATKRHNEDQRHNENGQHERNKQHERDEQLERNEQDDVTNETASGPPEIPQHPHTQNSTNSPKSACSVRSINPGNPSSDGSLYDRYPVQPHALRIYRGDPHVPEDLAEVPQESTEHEQMRECVNAGMCILSRTQLGM</sequence>
<feature type="region of interest" description="Disordered" evidence="1">
    <location>
        <begin position="1"/>
        <end position="98"/>
    </location>
</feature>
<dbReference type="EMBL" id="JBAWTH010000239">
    <property type="protein sequence ID" value="KAL2272413.1"/>
    <property type="molecule type" value="Genomic_DNA"/>
</dbReference>
<protein>
    <submittedName>
        <fullName evidence="2">Uncharacterized protein</fullName>
    </submittedName>
</protein>
<feature type="compositionally biased region" description="Basic and acidic residues" evidence="1">
    <location>
        <begin position="14"/>
        <end position="48"/>
    </location>
</feature>
<gene>
    <name evidence="2" type="ORF">FJTKL_06581</name>
</gene>
<name>A0ABR4DPW2_9PEZI</name>
<accession>A0ABR4DPW2</accession>
<feature type="compositionally biased region" description="Polar residues" evidence="1">
    <location>
        <begin position="66"/>
        <end position="93"/>
    </location>
</feature>
<organism evidence="2 3">
    <name type="scientific">Diaporthe vaccinii</name>
    <dbReference type="NCBI Taxonomy" id="105482"/>
    <lineage>
        <taxon>Eukaryota</taxon>
        <taxon>Fungi</taxon>
        <taxon>Dikarya</taxon>
        <taxon>Ascomycota</taxon>
        <taxon>Pezizomycotina</taxon>
        <taxon>Sordariomycetes</taxon>
        <taxon>Sordariomycetidae</taxon>
        <taxon>Diaporthales</taxon>
        <taxon>Diaporthaceae</taxon>
        <taxon>Diaporthe</taxon>
        <taxon>Diaporthe eres species complex</taxon>
    </lineage>
</organism>
<feature type="compositionally biased region" description="Acidic residues" evidence="1">
    <location>
        <begin position="1"/>
        <end position="12"/>
    </location>
</feature>
<evidence type="ECO:0000256" key="1">
    <source>
        <dbReference type="SAM" id="MobiDB-lite"/>
    </source>
</evidence>
<keyword evidence="3" id="KW-1185">Reference proteome</keyword>
<evidence type="ECO:0000313" key="3">
    <source>
        <dbReference type="Proteomes" id="UP001600888"/>
    </source>
</evidence>
<proteinExistence type="predicted"/>
<comment type="caution">
    <text evidence="2">The sequence shown here is derived from an EMBL/GenBank/DDBJ whole genome shotgun (WGS) entry which is preliminary data.</text>
</comment>
<evidence type="ECO:0000313" key="2">
    <source>
        <dbReference type="EMBL" id="KAL2272413.1"/>
    </source>
</evidence>
<dbReference type="Proteomes" id="UP001600888">
    <property type="component" value="Unassembled WGS sequence"/>
</dbReference>